<keyword evidence="3" id="KW-1185">Reference proteome</keyword>
<dbReference type="Gene3D" id="3.40.50.720">
    <property type="entry name" value="NAD(P)-binding Rossmann-like Domain"/>
    <property type="match status" value="2"/>
</dbReference>
<name>A0A2K1Z5B6_POPTR</name>
<dbReference type="AlphaFoldDB" id="A0A2K1Z5B6"/>
<dbReference type="InParanoid" id="A0A2K1Z5B6"/>
<organism evidence="2 3">
    <name type="scientific">Populus trichocarpa</name>
    <name type="common">Western balsam poplar</name>
    <name type="synonym">Populus balsamifera subsp. trichocarpa</name>
    <dbReference type="NCBI Taxonomy" id="3694"/>
    <lineage>
        <taxon>Eukaryota</taxon>
        <taxon>Viridiplantae</taxon>
        <taxon>Streptophyta</taxon>
        <taxon>Embryophyta</taxon>
        <taxon>Tracheophyta</taxon>
        <taxon>Spermatophyta</taxon>
        <taxon>Magnoliopsida</taxon>
        <taxon>eudicotyledons</taxon>
        <taxon>Gunneridae</taxon>
        <taxon>Pentapetalae</taxon>
        <taxon>rosids</taxon>
        <taxon>fabids</taxon>
        <taxon>Malpighiales</taxon>
        <taxon>Salicaceae</taxon>
        <taxon>Saliceae</taxon>
        <taxon>Populus</taxon>
    </lineage>
</organism>
<evidence type="ECO:0000313" key="2">
    <source>
        <dbReference type="EMBL" id="PNT20447.1"/>
    </source>
</evidence>
<evidence type="ECO:0000256" key="1">
    <source>
        <dbReference type="SAM" id="Phobius"/>
    </source>
</evidence>
<dbReference type="PANTHER" id="PTHR32487">
    <property type="entry name" value="3-OXO-DELTA(4,5)-STEROID 5-BETA-REDUCTASE"/>
    <property type="match status" value="1"/>
</dbReference>
<feature type="transmembrane region" description="Helical" evidence="1">
    <location>
        <begin position="20"/>
        <end position="42"/>
    </location>
</feature>
<keyword evidence="1" id="KW-1133">Transmembrane helix</keyword>
<reference evidence="2 3" key="1">
    <citation type="journal article" date="2006" name="Science">
        <title>The genome of black cottonwood, Populus trichocarpa (Torr. &amp; Gray).</title>
        <authorList>
            <person name="Tuskan G.A."/>
            <person name="Difazio S."/>
            <person name="Jansson S."/>
            <person name="Bohlmann J."/>
            <person name="Grigoriev I."/>
            <person name="Hellsten U."/>
            <person name="Putnam N."/>
            <person name="Ralph S."/>
            <person name="Rombauts S."/>
            <person name="Salamov A."/>
            <person name="Schein J."/>
            <person name="Sterck L."/>
            <person name="Aerts A."/>
            <person name="Bhalerao R.R."/>
            <person name="Bhalerao R.P."/>
            <person name="Blaudez D."/>
            <person name="Boerjan W."/>
            <person name="Brun A."/>
            <person name="Brunner A."/>
            <person name="Busov V."/>
            <person name="Campbell M."/>
            <person name="Carlson J."/>
            <person name="Chalot M."/>
            <person name="Chapman J."/>
            <person name="Chen G.L."/>
            <person name="Cooper D."/>
            <person name="Coutinho P.M."/>
            <person name="Couturier J."/>
            <person name="Covert S."/>
            <person name="Cronk Q."/>
            <person name="Cunningham R."/>
            <person name="Davis J."/>
            <person name="Degroeve S."/>
            <person name="Dejardin A."/>
            <person name="Depamphilis C."/>
            <person name="Detter J."/>
            <person name="Dirks B."/>
            <person name="Dubchak I."/>
            <person name="Duplessis S."/>
            <person name="Ehlting J."/>
            <person name="Ellis B."/>
            <person name="Gendler K."/>
            <person name="Goodstein D."/>
            <person name="Gribskov M."/>
            <person name="Grimwood J."/>
            <person name="Groover A."/>
            <person name="Gunter L."/>
            <person name="Hamberger B."/>
            <person name="Heinze B."/>
            <person name="Helariutta Y."/>
            <person name="Henrissat B."/>
            <person name="Holligan D."/>
            <person name="Holt R."/>
            <person name="Huang W."/>
            <person name="Islam-Faridi N."/>
            <person name="Jones S."/>
            <person name="Jones-Rhoades M."/>
            <person name="Jorgensen R."/>
            <person name="Joshi C."/>
            <person name="Kangasjarvi J."/>
            <person name="Karlsson J."/>
            <person name="Kelleher C."/>
            <person name="Kirkpatrick R."/>
            <person name="Kirst M."/>
            <person name="Kohler A."/>
            <person name="Kalluri U."/>
            <person name="Larimer F."/>
            <person name="Leebens-Mack J."/>
            <person name="Leple J.C."/>
            <person name="Locascio P."/>
            <person name="Lou Y."/>
            <person name="Lucas S."/>
            <person name="Martin F."/>
            <person name="Montanini B."/>
            <person name="Napoli C."/>
            <person name="Nelson D.R."/>
            <person name="Nelson C."/>
            <person name="Nieminen K."/>
            <person name="Nilsson O."/>
            <person name="Pereda V."/>
            <person name="Peter G."/>
            <person name="Philippe R."/>
            <person name="Pilate G."/>
            <person name="Poliakov A."/>
            <person name="Razumovskaya J."/>
            <person name="Richardson P."/>
            <person name="Rinaldi C."/>
            <person name="Ritland K."/>
            <person name="Rouze P."/>
            <person name="Ryaboy D."/>
            <person name="Schmutz J."/>
            <person name="Schrader J."/>
            <person name="Segerman B."/>
            <person name="Shin H."/>
            <person name="Siddiqui A."/>
            <person name="Sterky F."/>
            <person name="Terry A."/>
            <person name="Tsai C.J."/>
            <person name="Uberbacher E."/>
            <person name="Unneberg P."/>
            <person name="Vahala J."/>
            <person name="Wall K."/>
            <person name="Wessler S."/>
            <person name="Yang G."/>
            <person name="Yin T."/>
            <person name="Douglas C."/>
            <person name="Marra M."/>
            <person name="Sandberg G."/>
            <person name="Van de Peer Y."/>
            <person name="Rokhsar D."/>
        </authorList>
    </citation>
    <scope>NUCLEOTIDE SEQUENCE [LARGE SCALE GENOMIC DNA]</scope>
    <source>
        <strain evidence="3">cv. Nisqually</strain>
    </source>
</reference>
<dbReference type="EMBL" id="CM009298">
    <property type="protein sequence ID" value="PNT20447.1"/>
    <property type="molecule type" value="Genomic_DNA"/>
</dbReference>
<protein>
    <recommendedName>
        <fullName evidence="4">NAD-dependent epimerase/dehydratase domain-containing protein</fullName>
    </recommendedName>
</protein>
<gene>
    <name evidence="2" type="ORF">POPTR_009G092000</name>
</gene>
<evidence type="ECO:0008006" key="4">
    <source>
        <dbReference type="Google" id="ProtNLM"/>
    </source>
</evidence>
<dbReference type="Proteomes" id="UP000006729">
    <property type="component" value="Chromosome 9"/>
</dbReference>
<keyword evidence="1" id="KW-0472">Membrane</keyword>
<dbReference type="SUPFAM" id="SSF51735">
    <property type="entry name" value="NAD(P)-binding Rossmann-fold domains"/>
    <property type="match status" value="1"/>
</dbReference>
<dbReference type="InterPro" id="IPR036291">
    <property type="entry name" value="NAD(P)-bd_dom_sf"/>
</dbReference>
<keyword evidence="1" id="KW-0812">Transmembrane</keyword>
<dbReference type="PANTHER" id="PTHR32487:SF31">
    <property type="entry name" value="NAD-DEPENDENT EPIMERASE_DEHYDRATASE DOMAIN-CONTAINING PROTEIN"/>
    <property type="match status" value="1"/>
</dbReference>
<accession>A0A2K1Z5B6</accession>
<evidence type="ECO:0000313" key="3">
    <source>
        <dbReference type="Proteomes" id="UP000006729"/>
    </source>
</evidence>
<sequence length="202" mass="22637">MRWWWAGAIEDGDAPPKYQSVALIIGATGIVSSSLAGILPLADTPGGPWKVYRVARRPRPIWQSDHQIKYLQIRCDLSKLTDVTHIFYVSWASKSTEAENCIFNSTILHNVLKAVIPNTPNLQHICLQTGRKHYLEDVLFNKVQRKGGLKWSVHRPGAIFGFSPACLLNMARTLSAYATISKYEGLPLMFPVTLVHLRDLVS</sequence>
<dbReference type="STRING" id="3694.A0A2K1Z5B6"/>
<proteinExistence type="predicted"/>